<feature type="non-terminal residue" evidence="1">
    <location>
        <position position="1"/>
    </location>
</feature>
<gene>
    <name evidence="1" type="ORF">PGLA1383_LOCUS24773</name>
</gene>
<dbReference type="Proteomes" id="UP000654075">
    <property type="component" value="Unassembled WGS sequence"/>
</dbReference>
<organism evidence="1 2">
    <name type="scientific">Polarella glacialis</name>
    <name type="common">Dinoflagellate</name>
    <dbReference type="NCBI Taxonomy" id="89957"/>
    <lineage>
        <taxon>Eukaryota</taxon>
        <taxon>Sar</taxon>
        <taxon>Alveolata</taxon>
        <taxon>Dinophyceae</taxon>
        <taxon>Suessiales</taxon>
        <taxon>Suessiaceae</taxon>
        <taxon>Polarella</taxon>
    </lineage>
</organism>
<keyword evidence="2" id="KW-1185">Reference proteome</keyword>
<evidence type="ECO:0000313" key="1">
    <source>
        <dbReference type="EMBL" id="CAE8606804.1"/>
    </source>
</evidence>
<reference evidence="1" key="1">
    <citation type="submission" date="2021-02" db="EMBL/GenBank/DDBJ databases">
        <authorList>
            <person name="Dougan E. K."/>
            <person name="Rhodes N."/>
            <person name="Thang M."/>
            <person name="Chan C."/>
        </authorList>
    </citation>
    <scope>NUCLEOTIDE SEQUENCE</scope>
</reference>
<protein>
    <submittedName>
        <fullName evidence="1">Uncharacterized protein</fullName>
    </submittedName>
</protein>
<dbReference type="AlphaFoldDB" id="A0A813EZY0"/>
<evidence type="ECO:0000313" key="2">
    <source>
        <dbReference type="Proteomes" id="UP000654075"/>
    </source>
</evidence>
<dbReference type="EMBL" id="CAJNNV010019845">
    <property type="protein sequence ID" value="CAE8606804.1"/>
    <property type="molecule type" value="Genomic_DNA"/>
</dbReference>
<proteinExistence type="predicted"/>
<name>A0A813EZY0_POLGL</name>
<sequence>VELLFQEPFGDILPVDAACAESLEQLELQCCYEEAMATTPFHSGLQSQLQTRKIPETSQGFGRARSGSAGRVLVSSAMATITRLAKGRRGSCQDAELLHGMTPFLFLSCCFAAFSRMSPADTNLLAAAT</sequence>
<comment type="caution">
    <text evidence="1">The sequence shown here is derived from an EMBL/GenBank/DDBJ whole genome shotgun (WGS) entry which is preliminary data.</text>
</comment>
<accession>A0A813EZY0</accession>